<evidence type="ECO:0008006" key="3">
    <source>
        <dbReference type="Google" id="ProtNLM"/>
    </source>
</evidence>
<dbReference type="EMBL" id="CAJRAF010000002">
    <property type="protein sequence ID" value="CAG4997800.1"/>
    <property type="molecule type" value="Genomic_DNA"/>
</dbReference>
<name>A0A916JAT4_9BACT</name>
<dbReference type="InterPro" id="IPR023393">
    <property type="entry name" value="START-like_dom_sf"/>
</dbReference>
<evidence type="ECO:0000313" key="1">
    <source>
        <dbReference type="EMBL" id="CAG4997800.1"/>
    </source>
</evidence>
<proteinExistence type="predicted"/>
<dbReference type="Gene3D" id="3.30.530.20">
    <property type="match status" value="1"/>
</dbReference>
<accession>A0A916JAT4</accession>
<dbReference type="SUPFAM" id="SSF55961">
    <property type="entry name" value="Bet v1-like"/>
    <property type="match status" value="1"/>
</dbReference>
<dbReference type="Proteomes" id="UP000680038">
    <property type="component" value="Unassembled WGS sequence"/>
</dbReference>
<dbReference type="RefSeq" id="WP_215238547.1">
    <property type="nucleotide sequence ID" value="NZ_CAJRAF010000002.1"/>
</dbReference>
<reference evidence="1" key="1">
    <citation type="submission" date="2021-04" db="EMBL/GenBank/DDBJ databases">
        <authorList>
            <person name="Rodrigo-Torres L."/>
            <person name="Arahal R. D."/>
            <person name="Lucena T."/>
        </authorList>
    </citation>
    <scope>NUCLEOTIDE SEQUENCE</scope>
    <source>
        <strain evidence="1">CECT 9275</strain>
    </source>
</reference>
<gene>
    <name evidence="1" type="ORF">DYBT9275_01854</name>
</gene>
<organism evidence="1 2">
    <name type="scientific">Dyadobacter helix</name>
    <dbReference type="NCBI Taxonomy" id="2822344"/>
    <lineage>
        <taxon>Bacteria</taxon>
        <taxon>Pseudomonadati</taxon>
        <taxon>Bacteroidota</taxon>
        <taxon>Cytophagia</taxon>
        <taxon>Cytophagales</taxon>
        <taxon>Spirosomataceae</taxon>
        <taxon>Dyadobacter</taxon>
    </lineage>
</organism>
<comment type="caution">
    <text evidence="1">The sequence shown here is derived from an EMBL/GenBank/DDBJ whole genome shotgun (WGS) entry which is preliminary data.</text>
</comment>
<protein>
    <recommendedName>
        <fullName evidence="3">SRPBCC domain-containing protein</fullName>
    </recommendedName>
</protein>
<keyword evidence="2" id="KW-1185">Reference proteome</keyword>
<dbReference type="AlphaFoldDB" id="A0A916JAT4"/>
<sequence>MELEVITEIPIYRPAQEVFEALFDQDKMADFFTSLLSSLTSEGKTAGSLQADSVPGMELVHVIPNEMIQFNWTVSIVPTSVLLTFTPITHTSTLLKVVEGHWSKNSEGLRSYAQQMQTWTYFNVRLKLFLEHGLHLDSFLNNPNDKAS</sequence>
<evidence type="ECO:0000313" key="2">
    <source>
        <dbReference type="Proteomes" id="UP000680038"/>
    </source>
</evidence>